<dbReference type="SUPFAM" id="SSF55785">
    <property type="entry name" value="PYP-like sensor domain (PAS domain)"/>
    <property type="match status" value="1"/>
</dbReference>
<name>A0A0S2K712_9GAMM</name>
<evidence type="ECO:0000259" key="9">
    <source>
        <dbReference type="PROSITE" id="PS50109"/>
    </source>
</evidence>
<protein>
    <recommendedName>
        <fullName evidence="2">histidine kinase</fullName>
        <ecNumber evidence="2">2.7.13.3</ecNumber>
    </recommendedName>
</protein>
<evidence type="ECO:0000256" key="6">
    <source>
        <dbReference type="PROSITE-ProRule" id="PRU00339"/>
    </source>
</evidence>
<dbReference type="PANTHER" id="PTHR43304:SF1">
    <property type="entry name" value="PAC DOMAIN-CONTAINING PROTEIN"/>
    <property type="match status" value="1"/>
</dbReference>
<dbReference type="SMART" id="SM00028">
    <property type="entry name" value="TPR"/>
    <property type="match status" value="6"/>
</dbReference>
<dbReference type="InterPro" id="IPR000700">
    <property type="entry name" value="PAS-assoc_C"/>
</dbReference>
<dbReference type="STRING" id="161398.PP2015_3450"/>
<keyword evidence="12" id="KW-1185">Reference proteome</keyword>
<dbReference type="KEGG" id="pphe:PP2015_3450"/>
<keyword evidence="5 11" id="KW-0418">Kinase</keyword>
<dbReference type="InterPro" id="IPR013655">
    <property type="entry name" value="PAS_fold_3"/>
</dbReference>
<evidence type="ECO:0000259" key="10">
    <source>
        <dbReference type="PROSITE" id="PS50113"/>
    </source>
</evidence>
<evidence type="ECO:0000256" key="3">
    <source>
        <dbReference type="ARBA" id="ARBA00022553"/>
    </source>
</evidence>
<dbReference type="InterPro" id="IPR026000">
    <property type="entry name" value="Apc5_dom"/>
</dbReference>
<reference evidence="11 12" key="1">
    <citation type="submission" date="2015-11" db="EMBL/GenBank/DDBJ databases">
        <authorList>
            <person name="Zhang Y."/>
            <person name="Guo Z."/>
        </authorList>
    </citation>
    <scope>NUCLEOTIDE SEQUENCE [LARGE SCALE GENOMIC DNA]</scope>
    <source>
        <strain evidence="11 12">KCTC 12086</strain>
    </source>
</reference>
<dbReference type="EC" id="2.7.13.3" evidence="2"/>
<dbReference type="Gene3D" id="1.10.287.130">
    <property type="match status" value="1"/>
</dbReference>
<feature type="repeat" description="TPR" evidence="6">
    <location>
        <begin position="234"/>
        <end position="267"/>
    </location>
</feature>
<dbReference type="Proteomes" id="UP000061457">
    <property type="component" value="Chromosome II"/>
</dbReference>
<dbReference type="GO" id="GO:0000155">
    <property type="term" value="F:phosphorelay sensor kinase activity"/>
    <property type="evidence" value="ECO:0007669"/>
    <property type="project" value="InterPro"/>
</dbReference>
<dbReference type="InterPro" id="IPR004358">
    <property type="entry name" value="Sig_transdc_His_kin-like_C"/>
</dbReference>
<feature type="domain" description="Histidine kinase" evidence="9">
    <location>
        <begin position="686"/>
        <end position="915"/>
    </location>
</feature>
<keyword evidence="4" id="KW-0808">Transferase</keyword>
<evidence type="ECO:0000256" key="7">
    <source>
        <dbReference type="SAM" id="Coils"/>
    </source>
</evidence>
<dbReference type="InterPro" id="IPR011990">
    <property type="entry name" value="TPR-like_helical_dom_sf"/>
</dbReference>
<evidence type="ECO:0000313" key="11">
    <source>
        <dbReference type="EMBL" id="ALO43925.1"/>
    </source>
</evidence>
<dbReference type="SMART" id="SM00387">
    <property type="entry name" value="HATPase_c"/>
    <property type="match status" value="1"/>
</dbReference>
<feature type="domain" description="PAC" evidence="10">
    <location>
        <begin position="588"/>
        <end position="641"/>
    </location>
</feature>
<keyword evidence="6" id="KW-0802">TPR repeat</keyword>
<dbReference type="InterPro" id="IPR003661">
    <property type="entry name" value="HisK_dim/P_dom"/>
</dbReference>
<organism evidence="11 12">
    <name type="scientific">Pseudoalteromonas phenolica</name>
    <dbReference type="NCBI Taxonomy" id="161398"/>
    <lineage>
        <taxon>Bacteria</taxon>
        <taxon>Pseudomonadati</taxon>
        <taxon>Pseudomonadota</taxon>
        <taxon>Gammaproteobacteria</taxon>
        <taxon>Alteromonadales</taxon>
        <taxon>Pseudoalteromonadaceae</taxon>
        <taxon>Pseudoalteromonas</taxon>
    </lineage>
</organism>
<dbReference type="PANTHER" id="PTHR43304">
    <property type="entry name" value="PHYTOCHROME-LIKE PROTEIN CPH1"/>
    <property type="match status" value="1"/>
</dbReference>
<dbReference type="AlphaFoldDB" id="A0A0S2K712"/>
<keyword evidence="7" id="KW-0175">Coiled coil</keyword>
<dbReference type="EMBL" id="CP013188">
    <property type="protein sequence ID" value="ALO43925.1"/>
    <property type="molecule type" value="Genomic_DNA"/>
</dbReference>
<feature type="coiled-coil region" evidence="7">
    <location>
        <begin position="632"/>
        <end position="677"/>
    </location>
</feature>
<dbReference type="PROSITE" id="PS50113">
    <property type="entry name" value="PAC"/>
    <property type="match status" value="1"/>
</dbReference>
<dbReference type="Gene3D" id="3.30.565.10">
    <property type="entry name" value="Histidine kinase-like ATPase, C-terminal domain"/>
    <property type="match status" value="1"/>
</dbReference>
<dbReference type="PRINTS" id="PR00344">
    <property type="entry name" value="BCTRLSENSOR"/>
</dbReference>
<dbReference type="Pfam" id="PF02518">
    <property type="entry name" value="HATPase_c"/>
    <property type="match status" value="1"/>
</dbReference>
<dbReference type="CDD" id="cd00075">
    <property type="entry name" value="HATPase"/>
    <property type="match status" value="1"/>
</dbReference>
<feature type="coiled-coil region" evidence="7">
    <location>
        <begin position="290"/>
        <end position="343"/>
    </location>
</feature>
<dbReference type="SUPFAM" id="SSF48452">
    <property type="entry name" value="TPR-like"/>
    <property type="match status" value="2"/>
</dbReference>
<dbReference type="Pfam" id="PF12862">
    <property type="entry name" value="ANAPC5"/>
    <property type="match status" value="1"/>
</dbReference>
<feature type="signal peptide" evidence="8">
    <location>
        <begin position="1"/>
        <end position="18"/>
    </location>
</feature>
<dbReference type="InterPro" id="IPR005467">
    <property type="entry name" value="His_kinase_dom"/>
</dbReference>
<keyword evidence="8" id="KW-0732">Signal</keyword>
<evidence type="ECO:0000256" key="2">
    <source>
        <dbReference type="ARBA" id="ARBA00012438"/>
    </source>
</evidence>
<comment type="catalytic activity">
    <reaction evidence="1">
        <text>ATP + protein L-histidine = ADP + protein N-phospho-L-histidine.</text>
        <dbReference type="EC" id="2.7.13.3"/>
    </reaction>
</comment>
<dbReference type="SUPFAM" id="SSF55874">
    <property type="entry name" value="ATPase domain of HSP90 chaperone/DNA topoisomerase II/histidine kinase"/>
    <property type="match status" value="1"/>
</dbReference>
<accession>A0A0S2K712</accession>
<sequence length="920" mass="103901">MRYCLLVFFFTMSFFVRADVPSTEDVKAAKGHKQLVLLNQYMRSQAFIDARTALSLAESLKPNLPLNQFPKEKLYLHLWQGVALNFIGNRRDALILLDTVINESTSAGLSDVTVEALLQRATIYEEQSNSDLALTDRFNVLSMIEHKGDYKLLADTQSAIGMTYFSQAKFTRAFEWLLNAKENYKAIDLERGVVHTLGRIGSIYRSIGDLDNALSYQLKTIEGQRKVGNKKSLAIAFNNTAIVYKDLGKYQEAIEMHTESLELKREIGYERGMVYSFNNLGETHRLAGDLATAKSYLAQAEELANKLNNRMLLGSTNLYLGRIAITEKRYEDAERILAMAMETYRKRNSASRIAEGLVEQANLAMQTQQYQSAVSLLKEAIEYAQKAQKNVVLFKAYDLLSQVYANIGDFRSAYDMQVTFRQSKDKLFDLNSQQRVEMLVVQNQIEETKRNLEFVRQQAKLTESELNNKISKRNLLMLAVMSFVLLLWYLYRQRVNKRELKLVKQSQSEIAEKEQKLSLALWASGDVLWSWDLKAHTVSRENADDLSALPDGKVDPTWQNLRAHVHQDDFNRLTTHLESIKNQQEAAFEVAYRVKNKAGEWAWVQDKGKVVEIDSEGRPLRVAGIQHDITILKQQEADLVVLNTELEQRVQQRTKDLVAALNDLKATQQSLVEAEKMAALGSLVAGLAHELNTPLGTAMMAVTHLHAELQQLDAKVQDNRITKTELTEGFKVLAESGDLIFSGVNRTSALVEQFKRVSVSERGEGRASESFAVLVNAAFKTAWQASGAPKHVELLEVSDGNITTYSDPLMQVLELLISNAINHAESNDQLSIKVSCYERNNFYEVLVEDNGIGVAENELTKIFNPFYTLARHRGHVGLGLNIVFNLVSQVLGGEINCERSELGGAKFRFTVEKVHEKLLV</sequence>
<evidence type="ECO:0000256" key="4">
    <source>
        <dbReference type="ARBA" id="ARBA00022679"/>
    </source>
</evidence>
<keyword evidence="3" id="KW-0597">Phosphoprotein</keyword>
<dbReference type="SUPFAM" id="SSF47384">
    <property type="entry name" value="Homodimeric domain of signal transducing histidine kinase"/>
    <property type="match status" value="1"/>
</dbReference>
<evidence type="ECO:0000256" key="5">
    <source>
        <dbReference type="ARBA" id="ARBA00022777"/>
    </source>
</evidence>
<dbReference type="InterPro" id="IPR036097">
    <property type="entry name" value="HisK_dim/P_sf"/>
</dbReference>
<dbReference type="Gene3D" id="3.30.450.20">
    <property type="entry name" value="PAS domain"/>
    <property type="match status" value="1"/>
</dbReference>
<evidence type="ECO:0000256" key="1">
    <source>
        <dbReference type="ARBA" id="ARBA00000085"/>
    </source>
</evidence>
<feature type="coiled-coil region" evidence="7">
    <location>
        <begin position="438"/>
        <end position="465"/>
    </location>
</feature>
<evidence type="ECO:0000256" key="8">
    <source>
        <dbReference type="SAM" id="SignalP"/>
    </source>
</evidence>
<proteinExistence type="predicted"/>
<dbReference type="InterPro" id="IPR035965">
    <property type="entry name" value="PAS-like_dom_sf"/>
</dbReference>
<evidence type="ECO:0000313" key="12">
    <source>
        <dbReference type="Proteomes" id="UP000061457"/>
    </source>
</evidence>
<dbReference type="PROSITE" id="PS50109">
    <property type="entry name" value="HIS_KIN"/>
    <property type="match status" value="1"/>
</dbReference>
<dbReference type="InterPro" id="IPR052162">
    <property type="entry name" value="Sensor_kinase/Photoreceptor"/>
</dbReference>
<gene>
    <name evidence="11" type="ORF">PP2015_3450</name>
</gene>
<dbReference type="Gene3D" id="1.25.40.10">
    <property type="entry name" value="Tetratricopeptide repeat domain"/>
    <property type="match status" value="1"/>
</dbReference>
<dbReference type="Pfam" id="PF13424">
    <property type="entry name" value="TPR_12"/>
    <property type="match status" value="1"/>
</dbReference>
<dbReference type="Pfam" id="PF08447">
    <property type="entry name" value="PAS_3"/>
    <property type="match status" value="1"/>
</dbReference>
<feature type="chain" id="PRO_5006601194" description="histidine kinase" evidence="8">
    <location>
        <begin position="19"/>
        <end position="920"/>
    </location>
</feature>
<dbReference type="PROSITE" id="PS50005">
    <property type="entry name" value="TPR"/>
    <property type="match status" value="1"/>
</dbReference>
<dbReference type="InterPro" id="IPR019734">
    <property type="entry name" value="TPR_rpt"/>
</dbReference>
<dbReference type="InterPro" id="IPR036890">
    <property type="entry name" value="HATPase_C_sf"/>
</dbReference>
<dbReference type="InterPro" id="IPR003594">
    <property type="entry name" value="HATPase_dom"/>
</dbReference>
<dbReference type="OrthoDB" id="6276793at2"/>
<dbReference type="CDD" id="cd00082">
    <property type="entry name" value="HisKA"/>
    <property type="match status" value="1"/>
</dbReference>
<dbReference type="PATRIC" id="fig|161398.10.peg.3516"/>